<comment type="cofactor">
    <cofactor evidence="1">
        <name>FAD</name>
        <dbReference type="ChEBI" id="CHEBI:57692"/>
    </cofactor>
</comment>
<comment type="caution">
    <text evidence="7">The sequence shown here is derived from an EMBL/GenBank/DDBJ whole genome shotgun (WGS) entry which is preliminary data.</text>
</comment>
<dbReference type="GO" id="GO:0050660">
    <property type="term" value="F:flavin adenine dinucleotide binding"/>
    <property type="evidence" value="ECO:0007669"/>
    <property type="project" value="InterPro"/>
</dbReference>
<name>A0A6C1KUV1_XANAU</name>
<dbReference type="SUPFAM" id="SSF47203">
    <property type="entry name" value="Acyl-CoA dehydrogenase C-terminal domain-like"/>
    <property type="match status" value="1"/>
</dbReference>
<dbReference type="AlphaFoldDB" id="A0A6C1KUV1"/>
<evidence type="ECO:0000256" key="5">
    <source>
        <dbReference type="ARBA" id="ARBA00023002"/>
    </source>
</evidence>
<dbReference type="RefSeq" id="WP_138399360.1">
    <property type="nucleotide sequence ID" value="NZ_JBAFVI010000002.1"/>
</dbReference>
<protein>
    <submittedName>
        <fullName evidence="7">Acyl-CoA dehydrogenase</fullName>
    </submittedName>
</protein>
<reference evidence="7 8" key="1">
    <citation type="submission" date="2019-05" db="EMBL/GenBank/DDBJ databases">
        <authorList>
            <person name="Zhou X."/>
        </authorList>
    </citation>
    <scope>NUCLEOTIDE SEQUENCE [LARGE SCALE GENOMIC DNA]</scope>
    <source>
        <strain evidence="7 8">DSM 432</strain>
    </source>
</reference>
<dbReference type="PANTHER" id="PTHR43884">
    <property type="entry name" value="ACYL-COA DEHYDROGENASE"/>
    <property type="match status" value="1"/>
</dbReference>
<keyword evidence="4" id="KW-0274">FAD</keyword>
<feature type="domain" description="Acyl-CoA dehydrogenase/oxidase C-terminal" evidence="6">
    <location>
        <begin position="217"/>
        <end position="328"/>
    </location>
</feature>
<organism evidence="7 8">
    <name type="scientific">Xanthobacter autotrophicus</name>
    <dbReference type="NCBI Taxonomy" id="280"/>
    <lineage>
        <taxon>Bacteria</taxon>
        <taxon>Pseudomonadati</taxon>
        <taxon>Pseudomonadota</taxon>
        <taxon>Alphaproteobacteria</taxon>
        <taxon>Hyphomicrobiales</taxon>
        <taxon>Xanthobacteraceae</taxon>
        <taxon>Xanthobacter</taxon>
    </lineage>
</organism>
<evidence type="ECO:0000256" key="3">
    <source>
        <dbReference type="ARBA" id="ARBA00022630"/>
    </source>
</evidence>
<dbReference type="Proteomes" id="UP000305131">
    <property type="component" value="Unassembled WGS sequence"/>
</dbReference>
<dbReference type="GO" id="GO:0003995">
    <property type="term" value="F:acyl-CoA dehydrogenase activity"/>
    <property type="evidence" value="ECO:0007669"/>
    <property type="project" value="TreeGrafter"/>
</dbReference>
<evidence type="ECO:0000313" key="7">
    <source>
        <dbReference type="EMBL" id="TLX43003.1"/>
    </source>
</evidence>
<dbReference type="OrthoDB" id="2450120at2"/>
<dbReference type="SUPFAM" id="SSF56645">
    <property type="entry name" value="Acyl-CoA dehydrogenase NM domain-like"/>
    <property type="match status" value="1"/>
</dbReference>
<evidence type="ECO:0000313" key="8">
    <source>
        <dbReference type="Proteomes" id="UP000305131"/>
    </source>
</evidence>
<dbReference type="PANTHER" id="PTHR43884:SF20">
    <property type="entry name" value="ACYL-COA DEHYDROGENASE FADE28"/>
    <property type="match status" value="1"/>
</dbReference>
<dbReference type="Gene3D" id="1.20.140.10">
    <property type="entry name" value="Butyryl-CoA Dehydrogenase, subunit A, domain 3"/>
    <property type="match status" value="1"/>
</dbReference>
<gene>
    <name evidence="7" type="ORF">FBQ73_10140</name>
</gene>
<dbReference type="Pfam" id="PF00441">
    <property type="entry name" value="Acyl-CoA_dh_1"/>
    <property type="match status" value="1"/>
</dbReference>
<dbReference type="GeneID" id="95773812"/>
<proteinExistence type="inferred from homology"/>
<sequence>MLHAPASPQADLQSEPNDFSAILAEQTDRLLAQHVTPACLKAADGGVFPAAAWEAVSDAWLPLALVPEAAGGVGLDAPAAAQILRRSGYHALPAPLAETMLGLALWSAAGGAAVEGPVSLATGLLRLASGTILAEGTMAHVPWAGAAGHVLAIAEAPDGARHLALLPRAAYTIVPRRNLANEPRETLHIGTAPLGPDALLPLPAPLAGPDGLMLFGAFARAQQMAGAMERCLDLAVAYANERKQFGKPIGRFQAVQQMLAVAAGESAAAGAAAQVAAAAWNTDQFPLAVAIAKARCGEAAGKVAEICHQVHGAMGFTQEHVLHFITRRLWAWRDECGNDAHWQERIGRMVCAQGGAALWPRLVALRAAANGDRGTQP</sequence>
<evidence type="ECO:0000256" key="4">
    <source>
        <dbReference type="ARBA" id="ARBA00022827"/>
    </source>
</evidence>
<evidence type="ECO:0000259" key="6">
    <source>
        <dbReference type="Pfam" id="PF00441"/>
    </source>
</evidence>
<dbReference type="InterPro" id="IPR009100">
    <property type="entry name" value="AcylCoA_DH/oxidase_NM_dom_sf"/>
</dbReference>
<keyword evidence="3" id="KW-0285">Flavoprotein</keyword>
<dbReference type="Gene3D" id="1.10.540.10">
    <property type="entry name" value="Acyl-CoA dehydrogenase/oxidase, N-terminal domain"/>
    <property type="match status" value="1"/>
</dbReference>
<dbReference type="InterPro" id="IPR037069">
    <property type="entry name" value="AcylCoA_DH/ox_N_sf"/>
</dbReference>
<keyword evidence="5" id="KW-0560">Oxidoreductase</keyword>
<evidence type="ECO:0000256" key="1">
    <source>
        <dbReference type="ARBA" id="ARBA00001974"/>
    </source>
</evidence>
<comment type="similarity">
    <text evidence="2">Belongs to the acyl-CoA dehydrogenase family.</text>
</comment>
<dbReference type="InterPro" id="IPR009075">
    <property type="entry name" value="AcylCo_DH/oxidase_C"/>
</dbReference>
<evidence type="ECO:0000256" key="2">
    <source>
        <dbReference type="ARBA" id="ARBA00009347"/>
    </source>
</evidence>
<accession>A0A6C1KUV1</accession>
<dbReference type="EMBL" id="VAUP01000022">
    <property type="protein sequence ID" value="TLX43003.1"/>
    <property type="molecule type" value="Genomic_DNA"/>
</dbReference>
<dbReference type="InterPro" id="IPR036250">
    <property type="entry name" value="AcylCo_DH-like_C"/>
</dbReference>